<reference evidence="1 2" key="1">
    <citation type="journal article" date="2016" name="Nat. Commun.">
        <title>Extremotolerant tardigrade genome and improved radiotolerance of human cultured cells by tardigrade-unique protein.</title>
        <authorList>
            <person name="Hashimoto T."/>
            <person name="Horikawa D.D."/>
            <person name="Saito Y."/>
            <person name="Kuwahara H."/>
            <person name="Kozuka-Hata H."/>
            <person name="Shin-I T."/>
            <person name="Minakuchi Y."/>
            <person name="Ohishi K."/>
            <person name="Motoyama A."/>
            <person name="Aizu T."/>
            <person name="Enomoto A."/>
            <person name="Kondo K."/>
            <person name="Tanaka S."/>
            <person name="Hara Y."/>
            <person name="Koshikawa S."/>
            <person name="Sagara H."/>
            <person name="Miura T."/>
            <person name="Yokobori S."/>
            <person name="Miyagawa K."/>
            <person name="Suzuki Y."/>
            <person name="Kubo T."/>
            <person name="Oyama M."/>
            <person name="Kohara Y."/>
            <person name="Fujiyama A."/>
            <person name="Arakawa K."/>
            <person name="Katayama T."/>
            <person name="Toyoda A."/>
            <person name="Kunieda T."/>
        </authorList>
    </citation>
    <scope>NUCLEOTIDE SEQUENCE [LARGE SCALE GENOMIC DNA]</scope>
    <source>
        <strain evidence="1 2">YOKOZUNA-1</strain>
    </source>
</reference>
<comment type="caution">
    <text evidence="1">The sequence shown here is derived from an EMBL/GenBank/DDBJ whole genome shotgun (WGS) entry which is preliminary data.</text>
</comment>
<evidence type="ECO:0000313" key="1">
    <source>
        <dbReference type="EMBL" id="GAV09136.1"/>
    </source>
</evidence>
<accession>A0A1D1W731</accession>
<dbReference type="Proteomes" id="UP000186922">
    <property type="component" value="Unassembled WGS sequence"/>
</dbReference>
<protein>
    <submittedName>
        <fullName evidence="1">Uncharacterized protein</fullName>
    </submittedName>
</protein>
<evidence type="ECO:0000313" key="2">
    <source>
        <dbReference type="Proteomes" id="UP000186922"/>
    </source>
</evidence>
<sequence length="139" mass="15672">MAAYLRHRRVIHQVAAGVTFALFSHPVEDTLALSLSSTERPPLEGRYKRDIIIAGHALREVAIMMNKRSNTVFGQPGRGGIAPRGAAIIGNLMQDKRFDRYEACLAMDNFVVDFVRHSERKIARSTFNKIFAHFYQLGV</sequence>
<dbReference type="AlphaFoldDB" id="A0A1D1W731"/>
<gene>
    <name evidence="1" type="primary">RvY_18730-1</name>
    <name evidence="1" type="synonym">RvY_18730.1</name>
    <name evidence="1" type="ORF">RvY_18730</name>
</gene>
<keyword evidence="2" id="KW-1185">Reference proteome</keyword>
<name>A0A1D1W731_RAMVA</name>
<organism evidence="1 2">
    <name type="scientific">Ramazzottius varieornatus</name>
    <name type="common">Water bear</name>
    <name type="synonym">Tardigrade</name>
    <dbReference type="NCBI Taxonomy" id="947166"/>
    <lineage>
        <taxon>Eukaryota</taxon>
        <taxon>Metazoa</taxon>
        <taxon>Ecdysozoa</taxon>
        <taxon>Tardigrada</taxon>
        <taxon>Eutardigrada</taxon>
        <taxon>Parachela</taxon>
        <taxon>Hypsibioidea</taxon>
        <taxon>Ramazzottiidae</taxon>
        <taxon>Ramazzottius</taxon>
    </lineage>
</organism>
<dbReference type="EMBL" id="BDGG01000020">
    <property type="protein sequence ID" value="GAV09136.1"/>
    <property type="molecule type" value="Genomic_DNA"/>
</dbReference>
<proteinExistence type="predicted"/>